<dbReference type="Gene3D" id="3.50.50.60">
    <property type="entry name" value="FAD/NAD(P)-binding domain"/>
    <property type="match status" value="1"/>
</dbReference>
<name>A0ABV8RK02_9SPHN</name>
<organism evidence="1 2">
    <name type="scientific">Sphingorhabdus arenilitoris</name>
    <dbReference type="NCBI Taxonomy" id="1490041"/>
    <lineage>
        <taxon>Bacteria</taxon>
        <taxon>Pseudomonadati</taxon>
        <taxon>Pseudomonadota</taxon>
        <taxon>Alphaproteobacteria</taxon>
        <taxon>Sphingomonadales</taxon>
        <taxon>Sphingomonadaceae</taxon>
        <taxon>Sphingorhabdus</taxon>
    </lineage>
</organism>
<dbReference type="InterPro" id="IPR033856">
    <property type="entry name" value="Trp_halogen"/>
</dbReference>
<evidence type="ECO:0000313" key="1">
    <source>
        <dbReference type="EMBL" id="MFC4293242.1"/>
    </source>
</evidence>
<dbReference type="PIRSF" id="PIRSF011396">
    <property type="entry name" value="Trp_halogenase"/>
    <property type="match status" value="1"/>
</dbReference>
<dbReference type="InterPro" id="IPR036188">
    <property type="entry name" value="FAD/NAD-bd_sf"/>
</dbReference>
<comment type="caution">
    <text evidence="1">The sequence shown here is derived from an EMBL/GenBank/DDBJ whole genome shotgun (WGS) entry which is preliminary data.</text>
</comment>
<dbReference type="EC" id="1.14.19.-" evidence="1"/>
<dbReference type="Pfam" id="PF04820">
    <property type="entry name" value="Trp_halogenase"/>
    <property type="match status" value="1"/>
</dbReference>
<dbReference type="EMBL" id="JBHSDH010000013">
    <property type="protein sequence ID" value="MFC4293242.1"/>
    <property type="molecule type" value="Genomic_DNA"/>
</dbReference>
<accession>A0ABV8RK02</accession>
<keyword evidence="1" id="KW-0560">Oxidoreductase</keyword>
<dbReference type="InterPro" id="IPR050816">
    <property type="entry name" value="Flavin-dep_Halogenase_NPB"/>
</dbReference>
<reference evidence="2" key="1">
    <citation type="journal article" date="2019" name="Int. J. Syst. Evol. Microbiol.">
        <title>The Global Catalogue of Microorganisms (GCM) 10K type strain sequencing project: providing services to taxonomists for standard genome sequencing and annotation.</title>
        <authorList>
            <consortium name="The Broad Institute Genomics Platform"/>
            <consortium name="The Broad Institute Genome Sequencing Center for Infectious Disease"/>
            <person name="Wu L."/>
            <person name="Ma J."/>
        </authorList>
    </citation>
    <scope>NUCLEOTIDE SEQUENCE [LARGE SCALE GENOMIC DNA]</scope>
    <source>
        <strain evidence="2">CECT 8531</strain>
    </source>
</reference>
<dbReference type="Proteomes" id="UP001595887">
    <property type="component" value="Unassembled WGS sequence"/>
</dbReference>
<dbReference type="InterPro" id="IPR006905">
    <property type="entry name" value="Flavin_halogenase"/>
</dbReference>
<keyword evidence="2" id="KW-1185">Reference proteome</keyword>
<gene>
    <name evidence="1" type="ORF">ACFOWX_12525</name>
</gene>
<proteinExistence type="predicted"/>
<dbReference type="GO" id="GO:0016491">
    <property type="term" value="F:oxidoreductase activity"/>
    <property type="evidence" value="ECO:0007669"/>
    <property type="project" value="UniProtKB-KW"/>
</dbReference>
<dbReference type="PANTHER" id="PTHR43747">
    <property type="entry name" value="FAD-BINDING PROTEIN"/>
    <property type="match status" value="1"/>
</dbReference>
<dbReference type="RefSeq" id="WP_381424613.1">
    <property type="nucleotide sequence ID" value="NZ_JBHSDH010000013.1"/>
</dbReference>
<sequence length="505" mass="56135">MSNAEQGIKNIVIVGGGTAGWMTAAALGNVFRGTDMQIDLIESEEIGTVGVGEATIPEILKYNAMLGINEADFLRATKATFKLGIEFIGWKNGQDRYFHPFGVYGMDMEGISFHHFWLKARADGQDIPLADFCLAWQAGVNGRFAHPAGPPNAPLATLGYAYHFDAVLYARFLRQYAEGHGVKRHEGKVVEVKQGGDTGNIAAVRLQDGRELSGDLFIDCTGFFGLLIEKTLEAGYDDWSHWLPCNSAVAVPSERDPANRALRPYTTSTTRKAGWQWNIPLQHRTGNGYVYSNQHISDDEAADTLLSNLDGKPLADVRQLRFTTGKRKQIWKNNCIAIGLSAGFLEPLESTSIHLIQSAITKLINLFPNSINDSVSRSIFNRLIDQEFSTIRNFLILHYNATERSGMSFWDHVRTMDVPDFLKDKRELFEHSGRVNREDNEIFTEPSWLAVFTGQGVMPRQYHPIANVLGAEENLARLQAIKGAIAQTANAMPKHEDYVGRMIGA</sequence>
<evidence type="ECO:0000313" key="2">
    <source>
        <dbReference type="Proteomes" id="UP001595887"/>
    </source>
</evidence>
<dbReference type="SUPFAM" id="SSF51905">
    <property type="entry name" value="FAD/NAD(P)-binding domain"/>
    <property type="match status" value="1"/>
</dbReference>
<dbReference type="PANTHER" id="PTHR43747:SF4">
    <property type="entry name" value="FLAVIN-DEPENDENT TRYPTOPHAN HALOGENASE"/>
    <property type="match status" value="1"/>
</dbReference>
<protein>
    <submittedName>
        <fullName evidence="1">Tryptophan halogenase family protein</fullName>
        <ecNumber evidence="1">1.14.19.-</ecNumber>
    </submittedName>
</protein>